<dbReference type="InterPro" id="IPR015946">
    <property type="entry name" value="KH_dom-like_a/b"/>
</dbReference>
<comment type="function">
    <text evidence="2">One of several proteins that assist in the late maturation steps of the functional core of the 30S ribosomal subunit. Associates with free 30S ribosomal subunits (but not with 30S subunits that are part of 70S ribosomes or polysomes). Required for efficient processing of 16S rRNA. May interact with the 5'-terminal helix region of 16S rRNA.</text>
</comment>
<comment type="subunit">
    <text evidence="2">Monomer. Binds 30S ribosomal subunits, but not 50S ribosomal subunits or 70S ribosomes.</text>
</comment>
<proteinExistence type="inferred from homology"/>
<comment type="caution">
    <text evidence="4">The sequence shown here is derived from an EMBL/GenBank/DDBJ whole genome shotgun (WGS) entry which is preliminary data.</text>
</comment>
<dbReference type="PANTHER" id="PTHR33515">
    <property type="entry name" value="RIBOSOME-BINDING FACTOR A, CHLOROPLASTIC-RELATED"/>
    <property type="match status" value="1"/>
</dbReference>
<feature type="compositionally biased region" description="Basic and acidic residues" evidence="3">
    <location>
        <begin position="116"/>
        <end position="127"/>
    </location>
</feature>
<comment type="similarity">
    <text evidence="2">Belongs to the RbfA family.</text>
</comment>
<dbReference type="Pfam" id="PF02033">
    <property type="entry name" value="RBFA"/>
    <property type="match status" value="1"/>
</dbReference>
<evidence type="ECO:0000256" key="1">
    <source>
        <dbReference type="ARBA" id="ARBA00022517"/>
    </source>
</evidence>
<dbReference type="InterPro" id="IPR023799">
    <property type="entry name" value="RbfA_dom_sf"/>
</dbReference>
<dbReference type="EMBL" id="JAEVLS010000002">
    <property type="protein sequence ID" value="MBM0105288.1"/>
    <property type="molecule type" value="Genomic_DNA"/>
</dbReference>
<name>A0ABS1WWF1_9GAMM</name>
<dbReference type="PANTHER" id="PTHR33515:SF1">
    <property type="entry name" value="RIBOSOME-BINDING FACTOR A, CHLOROPLASTIC-RELATED"/>
    <property type="match status" value="1"/>
</dbReference>
<feature type="region of interest" description="Disordered" evidence="3">
    <location>
        <begin position="116"/>
        <end position="216"/>
    </location>
</feature>
<dbReference type="NCBIfam" id="TIGR00082">
    <property type="entry name" value="rbfA"/>
    <property type="match status" value="1"/>
</dbReference>
<keyword evidence="1 2" id="KW-0690">Ribosome biogenesis</keyword>
<reference evidence="4 5" key="1">
    <citation type="journal article" date="2021" name="Int. J. Syst. Evol. Microbiol.">
        <title>Steroidobacter gossypii sp. nov., isolated from soil of cotton cropping field.</title>
        <authorList>
            <person name="Huang R."/>
            <person name="Yang S."/>
            <person name="Zhen C."/>
            <person name="Liu W."/>
        </authorList>
    </citation>
    <scope>NUCLEOTIDE SEQUENCE [LARGE SCALE GENOMIC DNA]</scope>
    <source>
        <strain evidence="4 5">S1-65</strain>
    </source>
</reference>
<dbReference type="SUPFAM" id="SSF89919">
    <property type="entry name" value="Ribosome-binding factor A, RbfA"/>
    <property type="match status" value="1"/>
</dbReference>
<keyword evidence="2" id="KW-0963">Cytoplasm</keyword>
<dbReference type="PROSITE" id="PS01319">
    <property type="entry name" value="RBFA"/>
    <property type="match status" value="1"/>
</dbReference>
<dbReference type="Proteomes" id="UP000661077">
    <property type="component" value="Unassembled WGS sequence"/>
</dbReference>
<evidence type="ECO:0000256" key="2">
    <source>
        <dbReference type="HAMAP-Rule" id="MF_00003"/>
    </source>
</evidence>
<dbReference type="RefSeq" id="WP_203167339.1">
    <property type="nucleotide sequence ID" value="NZ_JAEVLS010000002.1"/>
</dbReference>
<evidence type="ECO:0000256" key="3">
    <source>
        <dbReference type="SAM" id="MobiDB-lite"/>
    </source>
</evidence>
<dbReference type="Gene3D" id="3.30.300.20">
    <property type="match status" value="1"/>
</dbReference>
<feature type="compositionally biased region" description="Acidic residues" evidence="3">
    <location>
        <begin position="133"/>
        <end position="209"/>
    </location>
</feature>
<dbReference type="HAMAP" id="MF_00003">
    <property type="entry name" value="RbfA"/>
    <property type="match status" value="1"/>
</dbReference>
<dbReference type="InterPro" id="IPR000238">
    <property type="entry name" value="RbfA"/>
</dbReference>
<gene>
    <name evidence="2 4" type="primary">rbfA</name>
    <name evidence="4" type="ORF">JM946_11035</name>
</gene>
<evidence type="ECO:0000313" key="4">
    <source>
        <dbReference type="EMBL" id="MBM0105288.1"/>
    </source>
</evidence>
<dbReference type="InterPro" id="IPR020053">
    <property type="entry name" value="Ribosome-bd_factorA_CS"/>
</dbReference>
<accession>A0ABS1WWF1</accession>
<protein>
    <recommendedName>
        <fullName evidence="2">Ribosome-binding factor A</fullName>
    </recommendedName>
</protein>
<organism evidence="4 5">
    <name type="scientific">Steroidobacter gossypii</name>
    <dbReference type="NCBI Taxonomy" id="2805490"/>
    <lineage>
        <taxon>Bacteria</taxon>
        <taxon>Pseudomonadati</taxon>
        <taxon>Pseudomonadota</taxon>
        <taxon>Gammaproteobacteria</taxon>
        <taxon>Steroidobacterales</taxon>
        <taxon>Steroidobacteraceae</taxon>
        <taxon>Steroidobacter</taxon>
    </lineage>
</organism>
<evidence type="ECO:0000313" key="5">
    <source>
        <dbReference type="Proteomes" id="UP000661077"/>
    </source>
</evidence>
<keyword evidence="5" id="KW-1185">Reference proteome</keyword>
<sequence length="216" mass="23795">MSTKSYPRAKRVGQQIQRALSELIRRELRDPRLGMITLTDVRMSSDLSYAKVYYSVLGADPHLAQQILTQAADILRGPLGRALGIRHSPELRFVPDELIESGARLSALINQAVKDDQARHVEDEPATKSENAADSDDGAQSDSDDDGHYDSDEDDDGHYDSDEDDDGHYDSDEDDDAHYNSDDDDDSVPGEDDADPDPGPDALPDDADDPSSPRKR</sequence>
<comment type="subcellular location">
    <subcellularLocation>
        <location evidence="2">Cytoplasm</location>
    </subcellularLocation>
</comment>